<dbReference type="Gene3D" id="2.70.150.10">
    <property type="entry name" value="Calcium-transporting ATPase, cytoplasmic transduction domain A"/>
    <property type="match status" value="1"/>
</dbReference>
<keyword evidence="7 20" id="KW-0812">Transmembrane</keyword>
<dbReference type="InterPro" id="IPR036163">
    <property type="entry name" value="HMA_dom_sf"/>
</dbReference>
<dbReference type="Gene3D" id="3.40.50.1000">
    <property type="entry name" value="HAD superfamily/HAD-like"/>
    <property type="match status" value="1"/>
</dbReference>
<dbReference type="CDD" id="cd00371">
    <property type="entry name" value="HMA"/>
    <property type="match status" value="1"/>
</dbReference>
<dbReference type="SUPFAM" id="SSF81653">
    <property type="entry name" value="Calcium ATPase, transduction domain A"/>
    <property type="match status" value="1"/>
</dbReference>
<evidence type="ECO:0000256" key="18">
    <source>
        <dbReference type="ARBA" id="ARBA00033239"/>
    </source>
</evidence>
<evidence type="ECO:0000256" key="7">
    <source>
        <dbReference type="ARBA" id="ARBA00022692"/>
    </source>
</evidence>
<evidence type="ECO:0000256" key="13">
    <source>
        <dbReference type="ARBA" id="ARBA00022967"/>
    </source>
</evidence>
<feature type="transmembrane region" description="Helical" evidence="20">
    <location>
        <begin position="700"/>
        <end position="722"/>
    </location>
</feature>
<dbReference type="InterPro" id="IPR001757">
    <property type="entry name" value="P_typ_ATPase"/>
</dbReference>
<dbReference type="EC" id="7.2.2.8" evidence="3"/>
<evidence type="ECO:0000256" key="2">
    <source>
        <dbReference type="ARBA" id="ARBA00006024"/>
    </source>
</evidence>
<dbReference type="SUPFAM" id="SSF81665">
    <property type="entry name" value="Calcium ATPase, transmembrane domain M"/>
    <property type="match status" value="1"/>
</dbReference>
<keyword evidence="9 20" id="KW-0547">Nucleotide-binding</keyword>
<keyword evidence="13" id="KW-1278">Translocase</keyword>
<dbReference type="SUPFAM" id="SSF55008">
    <property type="entry name" value="HMA, heavy metal-associated domain"/>
    <property type="match status" value="1"/>
</dbReference>
<protein>
    <recommendedName>
        <fullName evidence="3">P-type Cu(+) transporter</fullName>
        <ecNumber evidence="3">7.2.2.8</ecNumber>
    </recommendedName>
    <alternativeName>
        <fullName evidence="18">Cu(+)-exporting ATPase</fullName>
    </alternativeName>
</protein>
<keyword evidence="23" id="KW-1185">Reference proteome</keyword>
<evidence type="ECO:0000256" key="1">
    <source>
        <dbReference type="ARBA" id="ARBA00004651"/>
    </source>
</evidence>
<dbReference type="InterPro" id="IPR044492">
    <property type="entry name" value="P_typ_ATPase_HD_dom"/>
</dbReference>
<dbReference type="InterPro" id="IPR017969">
    <property type="entry name" value="Heavy-metal-associated_CS"/>
</dbReference>
<evidence type="ECO:0000256" key="14">
    <source>
        <dbReference type="ARBA" id="ARBA00022989"/>
    </source>
</evidence>
<gene>
    <name evidence="22" type="ORF">FNT36_24580</name>
</gene>
<keyword evidence="15" id="KW-0186">Copper</keyword>
<dbReference type="OrthoDB" id="7059309at2"/>
<feature type="transmembrane region" description="Helical" evidence="20">
    <location>
        <begin position="728"/>
        <end position="747"/>
    </location>
</feature>
<dbReference type="Gene3D" id="3.40.1110.10">
    <property type="entry name" value="Calcium-transporting ATPase, cytoplasmic domain N"/>
    <property type="match status" value="1"/>
</dbReference>
<dbReference type="GO" id="GO:0005507">
    <property type="term" value="F:copper ion binding"/>
    <property type="evidence" value="ECO:0007669"/>
    <property type="project" value="TreeGrafter"/>
</dbReference>
<dbReference type="InterPro" id="IPR006121">
    <property type="entry name" value="HMA_dom"/>
</dbReference>
<evidence type="ECO:0000313" key="22">
    <source>
        <dbReference type="EMBL" id="TVT37042.1"/>
    </source>
</evidence>
<keyword evidence="17 20" id="KW-0472">Membrane</keyword>
<dbReference type="GO" id="GO:0060003">
    <property type="term" value="P:copper ion export"/>
    <property type="evidence" value="ECO:0007669"/>
    <property type="project" value="UniProtKB-ARBA"/>
</dbReference>
<dbReference type="CDD" id="cd02094">
    <property type="entry name" value="P-type_ATPase_Cu-like"/>
    <property type="match status" value="1"/>
</dbReference>
<dbReference type="FunFam" id="2.70.150.10:FF:000020">
    <property type="entry name" value="Copper-exporting P-type ATPase A"/>
    <property type="match status" value="1"/>
</dbReference>
<evidence type="ECO:0000256" key="16">
    <source>
        <dbReference type="ARBA" id="ARBA00023065"/>
    </source>
</evidence>
<dbReference type="Proteomes" id="UP000317624">
    <property type="component" value="Unassembled WGS sequence"/>
</dbReference>
<dbReference type="GO" id="GO:0005886">
    <property type="term" value="C:plasma membrane"/>
    <property type="evidence" value="ECO:0007669"/>
    <property type="project" value="UniProtKB-SubCell"/>
</dbReference>
<sequence length="755" mass="79517">MEPATKTETLDIEGMTCASCASFVEKSLSRTPGVQRAMVNYATEKATVDYLPTQASPATLKEAVINAGYGVAERAPDTSAAERSAEIDRQKALAYQKLKRRFGVAVGLAVLIMPLSMLMLWPAMMQRVNTQWLNYALLLLTLPVLLYSGREFYVSAWNGFKHRAANMDTLIAVGTGAAFLYSLAATVVPGFFISRGLMPEVYYDTTATIIALILLGKVLELRAKTQTSAAMRSLIGLQAKTARVVRPDGAEVDVPIEQVQLGDLVVVRPGEKVATDGLITEGSSSLDEAMLTGESLPVQKQAGDPVFGATLNKTGSFRFRVTKVGADTMLSQIVKLVEDAQGSRAPIQRLADKVSAIFVPTVVVIAILTFVLWFDLAPAGARLPLAVVNFVAVLIIACPCALGLATPTAIMVSTGKGAEHGVLIRNAEALEKAYKVNTVLLDKTGTITRGEPAVTDFWTLPGQEASQLLQVVAAVERQSEHPLAEAVVRHADAQGGASLSATGFRAVEGKGAAATVNGQAVLIGNRRLLADESVSLSPAVITQAEQLLAQAKTVLYVAVAGQAVGLLGVADTVRDTSAAAIKKLQALGIEVVMMTGDNTETAAQVAGQVGITRYFAEVLPADKAGKVKALQAEGRTVAMVGDGINDAPALAQADIGLAIGSGTDVAMEAAGITLMRSDLHGVVTAIELSRQTIRTIKQNLFFAFIYNTLGIPVAAGLLYPFFGILLSPMLAAGAMALSSVSVLTNSLRLRAFDNH</sequence>
<dbReference type="AlphaFoldDB" id="A0A558BKM1"/>
<feature type="domain" description="HMA" evidence="21">
    <location>
        <begin position="6"/>
        <end position="72"/>
    </location>
</feature>
<reference evidence="22 23" key="1">
    <citation type="submission" date="2019-07" db="EMBL/GenBank/DDBJ databases">
        <title>Hymenobacter sp. straun FUR1 Genome sequencing and assembly.</title>
        <authorList>
            <person name="Chhetri G."/>
        </authorList>
    </citation>
    <scope>NUCLEOTIDE SEQUENCE [LARGE SCALE GENOMIC DNA]</scope>
    <source>
        <strain evidence="22 23">Fur1</strain>
    </source>
</reference>
<feature type="transmembrane region" description="Helical" evidence="20">
    <location>
        <begin position="102"/>
        <end position="120"/>
    </location>
</feature>
<dbReference type="InterPro" id="IPR036412">
    <property type="entry name" value="HAD-like_sf"/>
</dbReference>
<dbReference type="PANTHER" id="PTHR43520:SF8">
    <property type="entry name" value="P-TYPE CU(+) TRANSPORTER"/>
    <property type="match status" value="1"/>
</dbReference>
<dbReference type="Pfam" id="PF00403">
    <property type="entry name" value="HMA"/>
    <property type="match status" value="1"/>
</dbReference>
<dbReference type="Gene3D" id="3.30.70.100">
    <property type="match status" value="1"/>
</dbReference>
<evidence type="ECO:0000256" key="11">
    <source>
        <dbReference type="ARBA" id="ARBA00022840"/>
    </source>
</evidence>
<dbReference type="GO" id="GO:0016887">
    <property type="term" value="F:ATP hydrolysis activity"/>
    <property type="evidence" value="ECO:0007669"/>
    <property type="project" value="InterPro"/>
</dbReference>
<keyword evidence="8 20" id="KW-0479">Metal-binding</keyword>
<dbReference type="GO" id="GO:0140581">
    <property type="term" value="F:P-type monovalent copper transporter activity"/>
    <property type="evidence" value="ECO:0007669"/>
    <property type="project" value="UniProtKB-EC"/>
</dbReference>
<keyword evidence="12" id="KW-0460">Magnesium</keyword>
<dbReference type="RefSeq" id="WP_144853271.1">
    <property type="nucleotide sequence ID" value="NZ_VMRJ01000008.1"/>
</dbReference>
<dbReference type="GO" id="GO:0043682">
    <property type="term" value="F:P-type divalent copper transporter activity"/>
    <property type="evidence" value="ECO:0007669"/>
    <property type="project" value="TreeGrafter"/>
</dbReference>
<comment type="subcellular location">
    <subcellularLocation>
        <location evidence="1">Cell membrane</location>
        <topology evidence="1">Multi-pass membrane protein</topology>
    </subcellularLocation>
</comment>
<dbReference type="PRINTS" id="PR00943">
    <property type="entry name" value="CUATPASE"/>
</dbReference>
<evidence type="ECO:0000256" key="4">
    <source>
        <dbReference type="ARBA" id="ARBA00022448"/>
    </source>
</evidence>
<keyword evidence="10" id="KW-0187">Copper transport</keyword>
<dbReference type="NCBIfam" id="TIGR01525">
    <property type="entry name" value="ATPase-IB_hvy"/>
    <property type="match status" value="1"/>
</dbReference>
<evidence type="ECO:0000256" key="15">
    <source>
        <dbReference type="ARBA" id="ARBA00023008"/>
    </source>
</evidence>
<dbReference type="PROSITE" id="PS01047">
    <property type="entry name" value="HMA_1"/>
    <property type="match status" value="1"/>
</dbReference>
<evidence type="ECO:0000256" key="5">
    <source>
        <dbReference type="ARBA" id="ARBA00022475"/>
    </source>
</evidence>
<evidence type="ECO:0000256" key="9">
    <source>
        <dbReference type="ARBA" id="ARBA00022741"/>
    </source>
</evidence>
<dbReference type="PANTHER" id="PTHR43520">
    <property type="entry name" value="ATP7, ISOFORM B"/>
    <property type="match status" value="1"/>
</dbReference>
<keyword evidence="16" id="KW-0406">Ion transport</keyword>
<dbReference type="EMBL" id="VMRJ01000008">
    <property type="protein sequence ID" value="TVT37042.1"/>
    <property type="molecule type" value="Genomic_DNA"/>
</dbReference>
<evidence type="ECO:0000256" key="3">
    <source>
        <dbReference type="ARBA" id="ARBA00012517"/>
    </source>
</evidence>
<dbReference type="NCBIfam" id="TIGR01511">
    <property type="entry name" value="ATPase-IB1_Cu"/>
    <property type="match status" value="1"/>
</dbReference>
<dbReference type="InterPro" id="IPR059000">
    <property type="entry name" value="ATPase_P-type_domA"/>
</dbReference>
<feature type="transmembrane region" description="Helical" evidence="20">
    <location>
        <begin position="205"/>
        <end position="223"/>
    </location>
</feature>
<keyword evidence="11 20" id="KW-0067">ATP-binding</keyword>
<feature type="transmembrane region" description="Helical" evidence="20">
    <location>
        <begin position="386"/>
        <end position="406"/>
    </location>
</feature>
<organism evidence="22 23">
    <name type="scientific">Hymenobacter setariae</name>
    <dbReference type="NCBI Taxonomy" id="2594794"/>
    <lineage>
        <taxon>Bacteria</taxon>
        <taxon>Pseudomonadati</taxon>
        <taxon>Bacteroidota</taxon>
        <taxon>Cytophagia</taxon>
        <taxon>Cytophagales</taxon>
        <taxon>Hymenobacteraceae</taxon>
        <taxon>Hymenobacter</taxon>
    </lineage>
</organism>
<dbReference type="InterPro" id="IPR023214">
    <property type="entry name" value="HAD_sf"/>
</dbReference>
<comment type="similarity">
    <text evidence="2 20">Belongs to the cation transport ATPase (P-type) (TC 3.A.3) family. Type IB subfamily.</text>
</comment>
<comment type="catalytic activity">
    <reaction evidence="19">
        <text>Cu(+)(in) + ATP + H2O = Cu(+)(out) + ADP + phosphate + H(+)</text>
        <dbReference type="Rhea" id="RHEA:25792"/>
        <dbReference type="ChEBI" id="CHEBI:15377"/>
        <dbReference type="ChEBI" id="CHEBI:15378"/>
        <dbReference type="ChEBI" id="CHEBI:30616"/>
        <dbReference type="ChEBI" id="CHEBI:43474"/>
        <dbReference type="ChEBI" id="CHEBI:49552"/>
        <dbReference type="ChEBI" id="CHEBI:456216"/>
        <dbReference type="EC" id="7.2.2.8"/>
    </reaction>
</comment>
<dbReference type="SFLD" id="SFLDF00027">
    <property type="entry name" value="p-type_atpase"/>
    <property type="match status" value="1"/>
</dbReference>
<keyword evidence="4" id="KW-0813">Transport</keyword>
<dbReference type="GO" id="GO:0055070">
    <property type="term" value="P:copper ion homeostasis"/>
    <property type="evidence" value="ECO:0007669"/>
    <property type="project" value="TreeGrafter"/>
</dbReference>
<dbReference type="InterPro" id="IPR008250">
    <property type="entry name" value="ATPase_P-typ_transduc_dom_A_sf"/>
</dbReference>
<keyword evidence="14 20" id="KW-1133">Transmembrane helix</keyword>
<dbReference type="GO" id="GO:0005524">
    <property type="term" value="F:ATP binding"/>
    <property type="evidence" value="ECO:0007669"/>
    <property type="project" value="UniProtKB-UniRule"/>
</dbReference>
<dbReference type="Pfam" id="PF00702">
    <property type="entry name" value="Hydrolase"/>
    <property type="match status" value="1"/>
</dbReference>
<dbReference type="SFLD" id="SFLDG00002">
    <property type="entry name" value="C1.7:_P-type_atpase_like"/>
    <property type="match status" value="1"/>
</dbReference>
<keyword evidence="6" id="KW-0597">Phosphoprotein</keyword>
<comment type="caution">
    <text evidence="22">The sequence shown here is derived from an EMBL/GenBank/DDBJ whole genome shotgun (WGS) entry which is preliminary data.</text>
</comment>
<evidence type="ECO:0000256" key="10">
    <source>
        <dbReference type="ARBA" id="ARBA00022796"/>
    </source>
</evidence>
<evidence type="ECO:0000256" key="12">
    <source>
        <dbReference type="ARBA" id="ARBA00022842"/>
    </source>
</evidence>
<dbReference type="FunFam" id="3.40.50.1000:FF:000144">
    <property type="entry name" value="copper-transporting ATPase 1 isoform X2"/>
    <property type="match status" value="1"/>
</dbReference>
<dbReference type="InterPro" id="IPR023298">
    <property type="entry name" value="ATPase_P-typ_TM_dom_sf"/>
</dbReference>
<dbReference type="SUPFAM" id="SSF56784">
    <property type="entry name" value="HAD-like"/>
    <property type="match status" value="1"/>
</dbReference>
<feature type="transmembrane region" description="Helical" evidence="20">
    <location>
        <begin position="354"/>
        <end position="374"/>
    </location>
</feature>
<dbReference type="NCBIfam" id="TIGR01494">
    <property type="entry name" value="ATPase_P-type"/>
    <property type="match status" value="1"/>
</dbReference>
<feature type="transmembrane region" description="Helical" evidence="20">
    <location>
        <begin position="170"/>
        <end position="193"/>
    </location>
</feature>
<evidence type="ECO:0000256" key="19">
    <source>
        <dbReference type="ARBA" id="ARBA00049289"/>
    </source>
</evidence>
<dbReference type="Pfam" id="PF00122">
    <property type="entry name" value="E1-E2_ATPase"/>
    <property type="match status" value="1"/>
</dbReference>
<dbReference type="SFLD" id="SFLDS00003">
    <property type="entry name" value="Haloacid_Dehalogenase"/>
    <property type="match status" value="1"/>
</dbReference>
<evidence type="ECO:0000256" key="8">
    <source>
        <dbReference type="ARBA" id="ARBA00022723"/>
    </source>
</evidence>
<dbReference type="PROSITE" id="PS00154">
    <property type="entry name" value="ATPASE_E1_E2"/>
    <property type="match status" value="1"/>
</dbReference>
<evidence type="ECO:0000313" key="23">
    <source>
        <dbReference type="Proteomes" id="UP000317624"/>
    </source>
</evidence>
<dbReference type="InterPro" id="IPR027256">
    <property type="entry name" value="P-typ_ATPase_IB"/>
</dbReference>
<evidence type="ECO:0000256" key="20">
    <source>
        <dbReference type="RuleBase" id="RU362081"/>
    </source>
</evidence>
<dbReference type="InterPro" id="IPR023299">
    <property type="entry name" value="ATPase_P-typ_cyto_dom_N"/>
</dbReference>
<dbReference type="PROSITE" id="PS50846">
    <property type="entry name" value="HMA_2"/>
    <property type="match status" value="1"/>
</dbReference>
<evidence type="ECO:0000256" key="17">
    <source>
        <dbReference type="ARBA" id="ARBA00023136"/>
    </source>
</evidence>
<evidence type="ECO:0000259" key="21">
    <source>
        <dbReference type="PROSITE" id="PS50846"/>
    </source>
</evidence>
<dbReference type="FunFam" id="3.30.70.100:FF:000005">
    <property type="entry name" value="Copper-exporting P-type ATPase A"/>
    <property type="match status" value="1"/>
</dbReference>
<name>A0A558BKM1_9BACT</name>
<dbReference type="InterPro" id="IPR018303">
    <property type="entry name" value="ATPase_P-typ_P_site"/>
</dbReference>
<feature type="transmembrane region" description="Helical" evidence="20">
    <location>
        <begin position="132"/>
        <end position="149"/>
    </location>
</feature>
<accession>A0A558BKM1</accession>
<proteinExistence type="inferred from homology"/>
<keyword evidence="5 20" id="KW-1003">Cell membrane</keyword>
<evidence type="ECO:0000256" key="6">
    <source>
        <dbReference type="ARBA" id="ARBA00022553"/>
    </source>
</evidence>
<dbReference type="PRINTS" id="PR00119">
    <property type="entry name" value="CATATPASE"/>
</dbReference>